<evidence type="ECO:0000313" key="2">
    <source>
        <dbReference type="Proteomes" id="UP001631969"/>
    </source>
</evidence>
<name>A0ACC7NTV1_9BACL</name>
<accession>A0ACC7NTV1</accession>
<organism evidence="1 2">
    <name type="scientific">Paenibacillus mesotrionivorans</name>
    <dbReference type="NCBI Taxonomy" id="3160968"/>
    <lineage>
        <taxon>Bacteria</taxon>
        <taxon>Bacillati</taxon>
        <taxon>Bacillota</taxon>
        <taxon>Bacilli</taxon>
        <taxon>Bacillales</taxon>
        <taxon>Paenibacillaceae</taxon>
        <taxon>Paenibacillus</taxon>
    </lineage>
</organism>
<proteinExistence type="predicted"/>
<gene>
    <name evidence="1" type="ORF">ACI1P1_07490</name>
</gene>
<sequence length="85" mass="9380">MKFDDDVKKRLKRIEGQVRGVLKMMEEGESCKDVVSQLVAVRSAVDKTVAYVVASNLEKTLLEEKAGSKANKAVKDAVDLLIKSK</sequence>
<evidence type="ECO:0000313" key="1">
    <source>
        <dbReference type="EMBL" id="MFM9328123.1"/>
    </source>
</evidence>
<keyword evidence="2" id="KW-1185">Reference proteome</keyword>
<dbReference type="Proteomes" id="UP001631969">
    <property type="component" value="Unassembled WGS sequence"/>
</dbReference>
<comment type="caution">
    <text evidence="1">The sequence shown here is derived from an EMBL/GenBank/DDBJ whole genome shotgun (WGS) entry which is preliminary data.</text>
</comment>
<protein>
    <submittedName>
        <fullName evidence="1">Metal-sensing transcriptional repressor</fullName>
    </submittedName>
</protein>
<reference evidence="1" key="1">
    <citation type="submission" date="2024-12" db="EMBL/GenBank/DDBJ databases">
        <authorList>
            <person name="Wu N."/>
        </authorList>
    </citation>
    <scope>NUCLEOTIDE SEQUENCE</scope>
    <source>
        <strain evidence="1">P15</strain>
    </source>
</reference>
<dbReference type="EMBL" id="JBJURJ010000004">
    <property type="protein sequence ID" value="MFM9328123.1"/>
    <property type="molecule type" value="Genomic_DNA"/>
</dbReference>